<organism evidence="2 3">
    <name type="scientific">Colletotrichum kahawae</name>
    <name type="common">Coffee berry disease fungus</name>
    <dbReference type="NCBI Taxonomy" id="34407"/>
    <lineage>
        <taxon>Eukaryota</taxon>
        <taxon>Fungi</taxon>
        <taxon>Dikarya</taxon>
        <taxon>Ascomycota</taxon>
        <taxon>Pezizomycotina</taxon>
        <taxon>Sordariomycetes</taxon>
        <taxon>Hypocreomycetidae</taxon>
        <taxon>Glomerellales</taxon>
        <taxon>Glomerellaceae</taxon>
        <taxon>Colletotrichum</taxon>
        <taxon>Colletotrichum gloeosporioides species complex</taxon>
    </lineage>
</organism>
<dbReference type="InterPro" id="IPR038883">
    <property type="entry name" value="AN11006-like"/>
</dbReference>
<protein>
    <recommendedName>
        <fullName evidence="4">F-box domain-containing protein</fullName>
    </recommendedName>
</protein>
<dbReference type="AlphaFoldDB" id="A0AAE0CZK0"/>
<evidence type="ECO:0000313" key="3">
    <source>
        <dbReference type="Proteomes" id="UP001281614"/>
    </source>
</evidence>
<dbReference type="PANTHER" id="PTHR42085">
    <property type="entry name" value="F-BOX DOMAIN-CONTAINING PROTEIN"/>
    <property type="match status" value="1"/>
</dbReference>
<dbReference type="EMBL" id="VYYT01000555">
    <property type="protein sequence ID" value="KAK2731876.1"/>
    <property type="molecule type" value="Genomic_DNA"/>
</dbReference>
<evidence type="ECO:0000256" key="1">
    <source>
        <dbReference type="SAM" id="MobiDB-lite"/>
    </source>
</evidence>
<dbReference type="PANTHER" id="PTHR42085:SF1">
    <property type="entry name" value="F-BOX DOMAIN-CONTAINING PROTEIN"/>
    <property type="match status" value="1"/>
</dbReference>
<name>A0AAE0CZK0_COLKA</name>
<feature type="region of interest" description="Disordered" evidence="1">
    <location>
        <begin position="1"/>
        <end position="38"/>
    </location>
</feature>
<proteinExistence type="predicted"/>
<reference evidence="2" key="1">
    <citation type="submission" date="2023-02" db="EMBL/GenBank/DDBJ databases">
        <title>Colletotrichum kahawae CIFC_Que2 genome sequencing and assembly.</title>
        <authorList>
            <person name="Baroncelli R."/>
        </authorList>
    </citation>
    <scope>NUCLEOTIDE SEQUENCE</scope>
    <source>
        <strain evidence="2">CIFC_Que2</strain>
    </source>
</reference>
<keyword evidence="3" id="KW-1185">Reference proteome</keyword>
<accession>A0AAE0CZK0</accession>
<sequence>MAKRRHHKKPGKKPSSVKQRTRAGEQGQTRSLKKAQLRPASRFLQLPPELRDLFYDFTGSLPRDKTLVASGNITITVRHTTTGPYRFTDRHYPQTTLRRPLLQICRQIQSEALDYIGRHNRFVIDAPMLSHKPSSWRSSFLLPILRSIRRLRLNVKDLALGDDGPRLIENFSNHAVNLRTLDIASFGHLGIIPRALALSRILQLVEATPSLKTITLDGEEMGTEILAYTFEWELWLRTRLYIDVDGWLRKRFEESKPQETLGYVFLEKWGGRFIFRDTYVEERSPGPCYRQRYHGSDPFRTRSRSDEMLACARQLRSEVDDMYSLMGLMALYCG</sequence>
<dbReference type="Proteomes" id="UP001281614">
    <property type="component" value="Unassembled WGS sequence"/>
</dbReference>
<evidence type="ECO:0008006" key="4">
    <source>
        <dbReference type="Google" id="ProtNLM"/>
    </source>
</evidence>
<feature type="compositionally biased region" description="Basic residues" evidence="1">
    <location>
        <begin position="1"/>
        <end position="12"/>
    </location>
</feature>
<evidence type="ECO:0000313" key="2">
    <source>
        <dbReference type="EMBL" id="KAK2731876.1"/>
    </source>
</evidence>
<gene>
    <name evidence="2" type="ORF">CKAH01_08748</name>
</gene>
<comment type="caution">
    <text evidence="2">The sequence shown here is derived from an EMBL/GenBank/DDBJ whole genome shotgun (WGS) entry which is preliminary data.</text>
</comment>